<dbReference type="InterPro" id="IPR006502">
    <property type="entry name" value="PDDEXK-like"/>
</dbReference>
<dbReference type="Pfam" id="PF04720">
    <property type="entry name" value="PDDEXK_6"/>
    <property type="match status" value="1"/>
</dbReference>
<organism evidence="1 2">
    <name type="scientific">Microthlaspi erraticum</name>
    <dbReference type="NCBI Taxonomy" id="1685480"/>
    <lineage>
        <taxon>Eukaryota</taxon>
        <taxon>Viridiplantae</taxon>
        <taxon>Streptophyta</taxon>
        <taxon>Embryophyta</taxon>
        <taxon>Tracheophyta</taxon>
        <taxon>Spermatophyta</taxon>
        <taxon>Magnoliopsida</taxon>
        <taxon>eudicotyledons</taxon>
        <taxon>Gunneridae</taxon>
        <taxon>Pentapetalae</taxon>
        <taxon>rosids</taxon>
        <taxon>malvids</taxon>
        <taxon>Brassicales</taxon>
        <taxon>Brassicaceae</taxon>
        <taxon>Coluteocarpeae</taxon>
        <taxon>Microthlaspi</taxon>
    </lineage>
</organism>
<dbReference type="AlphaFoldDB" id="A0A6D2IU82"/>
<dbReference type="Proteomes" id="UP000467841">
    <property type="component" value="Unassembled WGS sequence"/>
</dbReference>
<name>A0A6D2IU82_9BRAS</name>
<evidence type="ECO:0000313" key="2">
    <source>
        <dbReference type="Proteomes" id="UP000467841"/>
    </source>
</evidence>
<dbReference type="PANTHER" id="PTHR31579:SF14">
    <property type="entry name" value="RNA POLYMERASE SUBUNIT BETA-BETA PROTEIN, PUTATIVE (DUF506)-RELATED"/>
    <property type="match status" value="1"/>
</dbReference>
<comment type="caution">
    <text evidence="1">The sequence shown here is derived from an EMBL/GenBank/DDBJ whole genome shotgun (WGS) entry which is preliminary data.</text>
</comment>
<dbReference type="OrthoDB" id="691424at2759"/>
<evidence type="ECO:0000313" key="1">
    <source>
        <dbReference type="EMBL" id="CAA7029107.1"/>
    </source>
</evidence>
<protein>
    <submittedName>
        <fullName evidence="1">Uncharacterized protein</fullName>
    </submittedName>
</protein>
<dbReference type="PANTHER" id="PTHR31579">
    <property type="entry name" value="OS03G0796600 PROTEIN"/>
    <property type="match status" value="1"/>
</dbReference>
<reference evidence="1" key="1">
    <citation type="submission" date="2020-01" db="EMBL/GenBank/DDBJ databases">
        <authorList>
            <person name="Mishra B."/>
        </authorList>
    </citation>
    <scope>NUCLEOTIDE SEQUENCE [LARGE SCALE GENOMIC DNA]</scope>
</reference>
<proteinExistence type="predicted"/>
<keyword evidence="2" id="KW-1185">Reference proteome</keyword>
<gene>
    <name evidence="1" type="ORF">MERR_LOCUS16342</name>
</gene>
<accession>A0A6D2IU82</accession>
<dbReference type="EMBL" id="CACVBM020001076">
    <property type="protein sequence ID" value="CAA7029107.1"/>
    <property type="molecule type" value="Genomic_DNA"/>
</dbReference>
<sequence length="98" mass="11349">MYLDVMVEGERVLMDIDFKMKFEIAPPTKISVTLSYVFVGKVDWLKRIVAVFSKAAKKILKKKGLLFRCWHAKYVLAKWLPPYVCANQGETRDHDVNA</sequence>